<evidence type="ECO:0000313" key="1">
    <source>
        <dbReference type="EMBL" id="AES59064.1"/>
    </source>
</evidence>
<dbReference type="EMBL" id="CM001217">
    <property type="protein sequence ID" value="AES59064.1"/>
    <property type="molecule type" value="Genomic_DNA"/>
</dbReference>
<organism evidence="1 3">
    <name type="scientific">Medicago truncatula</name>
    <name type="common">Barrel medic</name>
    <name type="synonym">Medicago tribuloides</name>
    <dbReference type="NCBI Taxonomy" id="3880"/>
    <lineage>
        <taxon>Eukaryota</taxon>
        <taxon>Viridiplantae</taxon>
        <taxon>Streptophyta</taxon>
        <taxon>Embryophyta</taxon>
        <taxon>Tracheophyta</taxon>
        <taxon>Spermatophyta</taxon>
        <taxon>Magnoliopsida</taxon>
        <taxon>eudicotyledons</taxon>
        <taxon>Gunneridae</taxon>
        <taxon>Pentapetalae</taxon>
        <taxon>rosids</taxon>
        <taxon>fabids</taxon>
        <taxon>Fabales</taxon>
        <taxon>Fabaceae</taxon>
        <taxon>Papilionoideae</taxon>
        <taxon>50 kb inversion clade</taxon>
        <taxon>NPAAA clade</taxon>
        <taxon>Hologalegina</taxon>
        <taxon>IRL clade</taxon>
        <taxon>Trifolieae</taxon>
        <taxon>Medicago</taxon>
    </lineage>
</organism>
<accession>G7I7L2</accession>
<reference evidence="1 3" key="2">
    <citation type="journal article" date="2014" name="BMC Genomics">
        <title>An improved genome release (version Mt4.0) for the model legume Medicago truncatula.</title>
        <authorList>
            <person name="Tang H."/>
            <person name="Krishnakumar V."/>
            <person name="Bidwell S."/>
            <person name="Rosen B."/>
            <person name="Chan A."/>
            <person name="Zhou S."/>
            <person name="Gentzbittel L."/>
            <person name="Childs K.L."/>
            <person name="Yandell M."/>
            <person name="Gundlach H."/>
            <person name="Mayer K.F."/>
            <person name="Schwartz D.C."/>
            <person name="Town C.D."/>
        </authorList>
    </citation>
    <scope>GENOME REANNOTATION</scope>
    <source>
        <strain evidence="2 3">cv. Jemalong A17</strain>
    </source>
</reference>
<dbReference type="HOGENOM" id="CLU_2926019_0_0_1"/>
<name>G7I7L2_MEDTR</name>
<evidence type="ECO:0000313" key="2">
    <source>
        <dbReference type="EnsemblPlants" id="AES59064"/>
    </source>
</evidence>
<proteinExistence type="predicted"/>
<dbReference type="AlphaFoldDB" id="G7I7L2"/>
<sequence length="61" mass="6952">MPLGVQHVSIGISGIKSELDFIRFLLLHSPMLEYVILEPYVKIRPEVMTEVNQLKRVSETG</sequence>
<dbReference type="PaxDb" id="3880-AES59064"/>
<evidence type="ECO:0000313" key="3">
    <source>
        <dbReference type="Proteomes" id="UP000002051"/>
    </source>
</evidence>
<keyword evidence="3" id="KW-1185">Reference proteome</keyword>
<dbReference type="EnsemblPlants" id="AES59064">
    <property type="protein sequence ID" value="AES59064"/>
    <property type="gene ID" value="MTR_1g013600"/>
</dbReference>
<evidence type="ECO:0008006" key="4">
    <source>
        <dbReference type="Google" id="ProtNLM"/>
    </source>
</evidence>
<dbReference type="Proteomes" id="UP000002051">
    <property type="component" value="Unassembled WGS sequence"/>
</dbReference>
<reference evidence="1 3" key="1">
    <citation type="journal article" date="2011" name="Nature">
        <title>The Medicago genome provides insight into the evolution of rhizobial symbioses.</title>
        <authorList>
            <person name="Young N.D."/>
            <person name="Debelle F."/>
            <person name="Oldroyd G.E."/>
            <person name="Geurts R."/>
            <person name="Cannon S.B."/>
            <person name="Udvardi M.K."/>
            <person name="Benedito V.A."/>
            <person name="Mayer K.F."/>
            <person name="Gouzy J."/>
            <person name="Schoof H."/>
            <person name="Van de Peer Y."/>
            <person name="Proost S."/>
            <person name="Cook D.R."/>
            <person name="Meyers B.C."/>
            <person name="Spannagl M."/>
            <person name="Cheung F."/>
            <person name="De Mita S."/>
            <person name="Krishnakumar V."/>
            <person name="Gundlach H."/>
            <person name="Zhou S."/>
            <person name="Mudge J."/>
            <person name="Bharti A.K."/>
            <person name="Murray J.D."/>
            <person name="Naoumkina M.A."/>
            <person name="Rosen B."/>
            <person name="Silverstein K.A."/>
            <person name="Tang H."/>
            <person name="Rombauts S."/>
            <person name="Zhao P.X."/>
            <person name="Zhou P."/>
            <person name="Barbe V."/>
            <person name="Bardou P."/>
            <person name="Bechner M."/>
            <person name="Bellec A."/>
            <person name="Berger A."/>
            <person name="Berges H."/>
            <person name="Bidwell S."/>
            <person name="Bisseling T."/>
            <person name="Choisne N."/>
            <person name="Couloux A."/>
            <person name="Denny R."/>
            <person name="Deshpande S."/>
            <person name="Dai X."/>
            <person name="Doyle J.J."/>
            <person name="Dudez A.M."/>
            <person name="Farmer A.D."/>
            <person name="Fouteau S."/>
            <person name="Franken C."/>
            <person name="Gibelin C."/>
            <person name="Gish J."/>
            <person name="Goldstein S."/>
            <person name="Gonzalez A.J."/>
            <person name="Green P.J."/>
            <person name="Hallab A."/>
            <person name="Hartog M."/>
            <person name="Hua A."/>
            <person name="Humphray S.J."/>
            <person name="Jeong D.H."/>
            <person name="Jing Y."/>
            <person name="Jocker A."/>
            <person name="Kenton S.M."/>
            <person name="Kim D.J."/>
            <person name="Klee K."/>
            <person name="Lai H."/>
            <person name="Lang C."/>
            <person name="Lin S."/>
            <person name="Macmil S.L."/>
            <person name="Magdelenat G."/>
            <person name="Matthews L."/>
            <person name="McCorrison J."/>
            <person name="Monaghan E.L."/>
            <person name="Mun J.H."/>
            <person name="Najar F.Z."/>
            <person name="Nicholson C."/>
            <person name="Noirot C."/>
            <person name="O'Bleness M."/>
            <person name="Paule C.R."/>
            <person name="Poulain J."/>
            <person name="Prion F."/>
            <person name="Qin B."/>
            <person name="Qu C."/>
            <person name="Retzel E.F."/>
            <person name="Riddle C."/>
            <person name="Sallet E."/>
            <person name="Samain S."/>
            <person name="Samson N."/>
            <person name="Sanders I."/>
            <person name="Saurat O."/>
            <person name="Scarpelli C."/>
            <person name="Schiex T."/>
            <person name="Segurens B."/>
            <person name="Severin A.J."/>
            <person name="Sherrier D.J."/>
            <person name="Shi R."/>
            <person name="Sims S."/>
            <person name="Singer S.R."/>
            <person name="Sinharoy S."/>
            <person name="Sterck L."/>
            <person name="Viollet A."/>
            <person name="Wang B.B."/>
            <person name="Wang K."/>
            <person name="Wang M."/>
            <person name="Wang X."/>
            <person name="Warfsmann J."/>
            <person name="Weissenbach J."/>
            <person name="White D.D."/>
            <person name="White J.D."/>
            <person name="Wiley G.B."/>
            <person name="Wincker P."/>
            <person name="Xing Y."/>
            <person name="Yang L."/>
            <person name="Yao Z."/>
            <person name="Ying F."/>
            <person name="Zhai J."/>
            <person name="Zhou L."/>
            <person name="Zuber A."/>
            <person name="Denarie J."/>
            <person name="Dixon R.A."/>
            <person name="May G.D."/>
            <person name="Schwartz D.C."/>
            <person name="Rogers J."/>
            <person name="Quetier F."/>
            <person name="Town C.D."/>
            <person name="Roe B.A."/>
        </authorList>
    </citation>
    <scope>NUCLEOTIDE SEQUENCE [LARGE SCALE GENOMIC DNA]</scope>
    <source>
        <strain evidence="1">A17</strain>
        <strain evidence="2 3">cv. Jemalong A17</strain>
    </source>
</reference>
<gene>
    <name evidence="1" type="ordered locus">MTR_1g013600</name>
</gene>
<protein>
    <recommendedName>
        <fullName evidence="4">FBD domain-containing protein</fullName>
    </recommendedName>
</protein>
<reference evidence="2" key="3">
    <citation type="submission" date="2015-04" db="UniProtKB">
        <authorList>
            <consortium name="EnsemblPlants"/>
        </authorList>
    </citation>
    <scope>IDENTIFICATION</scope>
    <source>
        <strain evidence="2">cv. Jemalong A17</strain>
    </source>
</reference>